<gene>
    <name evidence="3" type="ORF">NMOB1V02_LOCUS7124</name>
</gene>
<dbReference type="EMBL" id="OA883680">
    <property type="protein sequence ID" value="CAD7279451.1"/>
    <property type="molecule type" value="Genomic_DNA"/>
</dbReference>
<feature type="compositionally biased region" description="Polar residues" evidence="1">
    <location>
        <begin position="166"/>
        <end position="175"/>
    </location>
</feature>
<keyword evidence="4" id="KW-1185">Reference proteome</keyword>
<name>A0A7R9BQ67_9CRUS</name>
<dbReference type="OrthoDB" id="6352843at2759"/>
<dbReference type="SUPFAM" id="SSF57603">
    <property type="entry name" value="FnI-like domain"/>
    <property type="match status" value="1"/>
</dbReference>
<feature type="compositionally biased region" description="Basic and acidic residues" evidence="1">
    <location>
        <begin position="152"/>
        <end position="164"/>
    </location>
</feature>
<reference evidence="3" key="1">
    <citation type="submission" date="2020-11" db="EMBL/GenBank/DDBJ databases">
        <authorList>
            <person name="Tran Van P."/>
        </authorList>
    </citation>
    <scope>NUCLEOTIDE SEQUENCE</scope>
</reference>
<protein>
    <recommendedName>
        <fullName evidence="2">VWFC domain-containing protein</fullName>
    </recommendedName>
</protein>
<dbReference type="EMBL" id="CAJPEX010001643">
    <property type="protein sequence ID" value="CAG0919603.1"/>
    <property type="molecule type" value="Genomic_DNA"/>
</dbReference>
<evidence type="ECO:0000259" key="2">
    <source>
        <dbReference type="PROSITE" id="PS50184"/>
    </source>
</evidence>
<proteinExistence type="predicted"/>
<feature type="region of interest" description="Disordered" evidence="1">
    <location>
        <begin position="152"/>
        <end position="195"/>
    </location>
</feature>
<dbReference type="GO" id="GO:0030514">
    <property type="term" value="P:negative regulation of BMP signaling pathway"/>
    <property type="evidence" value="ECO:0007669"/>
    <property type="project" value="TreeGrafter"/>
</dbReference>
<evidence type="ECO:0000313" key="4">
    <source>
        <dbReference type="Proteomes" id="UP000678499"/>
    </source>
</evidence>
<feature type="domain" description="VWFC" evidence="2">
    <location>
        <begin position="69"/>
        <end position="138"/>
    </location>
</feature>
<evidence type="ECO:0000313" key="3">
    <source>
        <dbReference type="EMBL" id="CAD7279451.1"/>
    </source>
</evidence>
<dbReference type="Gene3D" id="6.20.200.20">
    <property type="match status" value="1"/>
</dbReference>
<dbReference type="Pfam" id="PF00093">
    <property type="entry name" value="VWC"/>
    <property type="match status" value="1"/>
</dbReference>
<dbReference type="Proteomes" id="UP000678499">
    <property type="component" value="Unassembled WGS sequence"/>
</dbReference>
<dbReference type="InterPro" id="IPR001007">
    <property type="entry name" value="VWF_dom"/>
</dbReference>
<sequence>MRQRSAFQVPLHLSRFATDDAPAEDASSGSSRRGNTRQPPPPASAIMPTITPSLISVAPTAVPSSPGGRDCVSGGRRFAPGSQWHPVIGPFGEMECVECACEGGQISCHRLHCPSAQDLGCAPQDLVKVPGHCCPTCPEDYGIIVAPLMPHADDSRARSREESSRNNAQGLSHEQAQPPPVQESKTTEKTGPNIKTCAPAGTDVIAYLLTNVNPNGSVSVTYIFYKKDPKPFSKPIERHKWTWEKSVGSHKMEPHRFETFYEGIEALQELKEDLSLNILGATSTKYLERFTKKEKKVDSGCEKRCQRRIRKMETFLNLRPVNYRRQCLDTETTLS</sequence>
<accession>A0A7R9BQ67</accession>
<dbReference type="GO" id="GO:0036122">
    <property type="term" value="F:BMP binding"/>
    <property type="evidence" value="ECO:0007669"/>
    <property type="project" value="TreeGrafter"/>
</dbReference>
<dbReference type="GO" id="GO:0030154">
    <property type="term" value="P:cell differentiation"/>
    <property type="evidence" value="ECO:0007669"/>
    <property type="project" value="TreeGrafter"/>
</dbReference>
<feature type="compositionally biased region" description="Polar residues" evidence="1">
    <location>
        <begin position="27"/>
        <end position="37"/>
    </location>
</feature>
<dbReference type="SMART" id="SM00214">
    <property type="entry name" value="VWC"/>
    <property type="match status" value="1"/>
</dbReference>
<dbReference type="GO" id="GO:0005615">
    <property type="term" value="C:extracellular space"/>
    <property type="evidence" value="ECO:0007669"/>
    <property type="project" value="TreeGrafter"/>
</dbReference>
<dbReference type="PROSITE" id="PS01208">
    <property type="entry name" value="VWFC_1"/>
    <property type="match status" value="1"/>
</dbReference>
<dbReference type="PANTHER" id="PTHR46303">
    <property type="entry name" value="VWFC DOMAIN-CONTAINING PROTEIN"/>
    <property type="match status" value="1"/>
</dbReference>
<dbReference type="PROSITE" id="PS50184">
    <property type="entry name" value="VWFC_2"/>
    <property type="match status" value="1"/>
</dbReference>
<evidence type="ECO:0000256" key="1">
    <source>
        <dbReference type="SAM" id="MobiDB-lite"/>
    </source>
</evidence>
<dbReference type="PANTHER" id="PTHR46303:SF1">
    <property type="entry name" value="VWFC DOMAIN-CONTAINING PROTEIN"/>
    <property type="match status" value="1"/>
</dbReference>
<feature type="region of interest" description="Disordered" evidence="1">
    <location>
        <begin position="1"/>
        <end position="48"/>
    </location>
</feature>
<dbReference type="InterPro" id="IPR045717">
    <property type="entry name" value="CHRDL1/2"/>
</dbReference>
<dbReference type="AlphaFoldDB" id="A0A7R9BQ67"/>
<organism evidence="3">
    <name type="scientific">Notodromas monacha</name>
    <dbReference type="NCBI Taxonomy" id="399045"/>
    <lineage>
        <taxon>Eukaryota</taxon>
        <taxon>Metazoa</taxon>
        <taxon>Ecdysozoa</taxon>
        <taxon>Arthropoda</taxon>
        <taxon>Crustacea</taxon>
        <taxon>Oligostraca</taxon>
        <taxon>Ostracoda</taxon>
        <taxon>Podocopa</taxon>
        <taxon>Podocopida</taxon>
        <taxon>Cypridocopina</taxon>
        <taxon>Cypridoidea</taxon>
        <taxon>Cyprididae</taxon>
        <taxon>Notodromas</taxon>
    </lineage>
</organism>